<dbReference type="AlphaFoldDB" id="A0A0B1SRS8"/>
<dbReference type="Proteomes" id="UP000053660">
    <property type="component" value="Unassembled WGS sequence"/>
</dbReference>
<accession>A0A0B1SRS8</accession>
<feature type="compositionally biased region" description="Low complexity" evidence="1">
    <location>
        <begin position="133"/>
        <end position="144"/>
    </location>
</feature>
<organism evidence="2 3">
    <name type="scientific">Oesophagostomum dentatum</name>
    <name type="common">Nodular worm</name>
    <dbReference type="NCBI Taxonomy" id="61180"/>
    <lineage>
        <taxon>Eukaryota</taxon>
        <taxon>Metazoa</taxon>
        <taxon>Ecdysozoa</taxon>
        <taxon>Nematoda</taxon>
        <taxon>Chromadorea</taxon>
        <taxon>Rhabditida</taxon>
        <taxon>Rhabditina</taxon>
        <taxon>Rhabditomorpha</taxon>
        <taxon>Strongyloidea</taxon>
        <taxon>Strongylidae</taxon>
        <taxon>Oesophagostomum</taxon>
    </lineage>
</organism>
<feature type="compositionally biased region" description="Basic and acidic residues" evidence="1">
    <location>
        <begin position="119"/>
        <end position="132"/>
    </location>
</feature>
<dbReference type="EMBL" id="KN561191">
    <property type="protein sequence ID" value="KHJ86212.1"/>
    <property type="molecule type" value="Genomic_DNA"/>
</dbReference>
<feature type="non-terminal residue" evidence="2">
    <location>
        <position position="172"/>
    </location>
</feature>
<reference evidence="2 3" key="1">
    <citation type="submission" date="2014-03" db="EMBL/GenBank/DDBJ databases">
        <title>Draft genome of the hookworm Oesophagostomum dentatum.</title>
        <authorList>
            <person name="Mitreva M."/>
        </authorList>
    </citation>
    <scope>NUCLEOTIDE SEQUENCE [LARGE SCALE GENOMIC DNA]</scope>
    <source>
        <strain evidence="2 3">OD-Hann</strain>
    </source>
</reference>
<protein>
    <submittedName>
        <fullName evidence="2">Uncharacterized protein</fullName>
    </submittedName>
</protein>
<evidence type="ECO:0000313" key="3">
    <source>
        <dbReference type="Proteomes" id="UP000053660"/>
    </source>
</evidence>
<gene>
    <name evidence="2" type="ORF">OESDEN_14047</name>
</gene>
<name>A0A0B1SRS8_OESDE</name>
<keyword evidence="3" id="KW-1185">Reference proteome</keyword>
<evidence type="ECO:0000256" key="1">
    <source>
        <dbReference type="SAM" id="MobiDB-lite"/>
    </source>
</evidence>
<feature type="region of interest" description="Disordered" evidence="1">
    <location>
        <begin position="112"/>
        <end position="144"/>
    </location>
</feature>
<proteinExistence type="predicted"/>
<sequence length="172" mass="18991">TTFFSQGSEETDRFIQSSELNFQKSSQQTTHSVLDGCSSCGLRASSKVHITTERHQLWTVETTPANISIQMISSNIMEPRIEVSTPSTSPRRSRCLDLVMPHLALILLPVTHTAQNPPPHHDTGKPTAHTEHPTSPLSTTTTPTHQVLYDENSSSIRDYTILSVLVTAFIAL</sequence>
<evidence type="ECO:0000313" key="2">
    <source>
        <dbReference type="EMBL" id="KHJ86212.1"/>
    </source>
</evidence>
<feature type="non-terminal residue" evidence="2">
    <location>
        <position position="1"/>
    </location>
</feature>